<dbReference type="Gene3D" id="1.50.10.20">
    <property type="match status" value="1"/>
</dbReference>
<keyword evidence="10" id="KW-0862">Zinc</keyword>
<feature type="domain" description="Prenyltransferase alpha-alpha toroid" evidence="13">
    <location>
        <begin position="409"/>
        <end position="728"/>
    </location>
</feature>
<dbReference type="Pfam" id="PF00432">
    <property type="entry name" value="Prenyltrans"/>
    <property type="match status" value="1"/>
</dbReference>
<evidence type="ECO:0000256" key="10">
    <source>
        <dbReference type="ARBA" id="ARBA00022833"/>
    </source>
</evidence>
<sequence length="741" mass="83774">MVFRKYRPQKQWGKVDTRVFKAILKARNERRMPVFRVPAAVKASGITIEDPNSPSFFTPIVGHRSLPDLRETHPAFRVPSIEEHPFYHKTSCFLFDGSIPMSDGIDQAGLLCKAVVKQGLPEAMLHQIGQIDIAEDLIRDAILHGEKYDPTLEKLPKRFDPVLFWIRHPRVYGTPVIKRLNIILDNLTRIGLFNGLHSGKLSDHLRIDRDEPISSFLPTTGLFSEKPFVLRSQPHITLQSTKPGAVWADEAMVKEFSKQQLPSVEPLSPVIDLSTDHIYNDTAVVARPKASLSIHTLLWSREQDQKYPWTKEQNAANAILHTFGAALAEATRRGEHRDLKKHPVVVKGVQLVNGNMDIVTMQLNTLNLEEEDPIKNVVWLEKASPLYTPKPFYEQLTEIAHFMSELLILQKHVKFLIRHLNVFPEQYCTLDTNRLTLLFFAVSALDLLGELDSLLTEERRSSIIDWIYRLQVTSGKWCGFRGSLGFPPNVEGEVHSVANLAQTYSGLLCLAILGDNLQGVNRQAVLSSIRASQREDGSFWSEGQGSESDMRFVYCAVAICHILQDYSYINWDLLRSFIRSSLNYDGGIGQGPGDESHGGSTFCAIASLSLANRLWDESVLTRKEISRLVKWALWKHDHGFHGRAHKDDDSCYAFWIGATLEILNADRHLDKDRLRSFLLIAQHQPLGGFCKVPDPTGFPDLLHTYFSLAAFSLLREPGFSPIHASLNVSRHVYEKILKCTG</sequence>
<dbReference type="SUPFAM" id="SSF48239">
    <property type="entry name" value="Terpenoid cyclases/Protein prenyltransferases"/>
    <property type="match status" value="1"/>
</dbReference>
<dbReference type="PANTHER" id="PTHR11774">
    <property type="entry name" value="GERANYLGERANYL TRANSFERASE TYPE BETA SUBUNIT"/>
    <property type="match status" value="1"/>
</dbReference>
<evidence type="ECO:0000313" key="14">
    <source>
        <dbReference type="EMBL" id="CAJ0608176.1"/>
    </source>
</evidence>
<evidence type="ECO:0000313" key="15">
    <source>
        <dbReference type="Proteomes" id="UP001176961"/>
    </source>
</evidence>
<protein>
    <recommendedName>
        <fullName evidence="5">Geranylgeranyl transferase type-1 subunit beta</fullName>
        <ecNumber evidence="4">2.5.1.59</ecNumber>
    </recommendedName>
    <alternativeName>
        <fullName evidence="12">Geranylgeranyl transferase type I subunit beta</fullName>
    </alternativeName>
</protein>
<dbReference type="InterPro" id="IPR045089">
    <property type="entry name" value="PGGT1B-like"/>
</dbReference>
<reference evidence="14" key="1">
    <citation type="submission" date="2023-07" db="EMBL/GenBank/DDBJ databases">
        <authorList>
            <consortium name="CYATHOMIX"/>
        </authorList>
    </citation>
    <scope>NUCLEOTIDE SEQUENCE</scope>
    <source>
        <strain evidence="14">N/A</strain>
    </source>
</reference>
<dbReference type="EC" id="2.5.1.59" evidence="4"/>
<evidence type="ECO:0000256" key="5">
    <source>
        <dbReference type="ARBA" id="ARBA00020603"/>
    </source>
</evidence>
<dbReference type="PANTHER" id="PTHR11774:SF4">
    <property type="entry name" value="GERANYLGERANYL TRANSFERASE TYPE-1 SUBUNIT BETA"/>
    <property type="match status" value="1"/>
</dbReference>
<comment type="similarity">
    <text evidence="3">Belongs to the protein prenyltransferase subunit beta family.</text>
</comment>
<evidence type="ECO:0000256" key="9">
    <source>
        <dbReference type="ARBA" id="ARBA00022737"/>
    </source>
</evidence>
<evidence type="ECO:0000256" key="2">
    <source>
        <dbReference type="ARBA" id="ARBA00001947"/>
    </source>
</evidence>
<evidence type="ECO:0000256" key="12">
    <source>
        <dbReference type="ARBA" id="ARBA00031713"/>
    </source>
</evidence>
<comment type="caution">
    <text evidence="14">The sequence shown here is derived from an EMBL/GenBank/DDBJ whole genome shotgun (WGS) entry which is preliminary data.</text>
</comment>
<comment type="cofactor">
    <cofactor evidence="1">
        <name>Mg(2+)</name>
        <dbReference type="ChEBI" id="CHEBI:18420"/>
    </cofactor>
</comment>
<keyword evidence="8" id="KW-0479">Metal-binding</keyword>
<keyword evidence="15" id="KW-1185">Reference proteome</keyword>
<proteinExistence type="inferred from homology"/>
<dbReference type="InterPro" id="IPR041960">
    <property type="entry name" value="GGTase_I_beta"/>
</dbReference>
<evidence type="ECO:0000256" key="3">
    <source>
        <dbReference type="ARBA" id="ARBA00010497"/>
    </source>
</evidence>
<evidence type="ECO:0000256" key="11">
    <source>
        <dbReference type="ARBA" id="ARBA00022842"/>
    </source>
</evidence>
<accession>A0AA36HCE2</accession>
<evidence type="ECO:0000256" key="1">
    <source>
        <dbReference type="ARBA" id="ARBA00001946"/>
    </source>
</evidence>
<dbReference type="CDD" id="cd02895">
    <property type="entry name" value="GGTase-I"/>
    <property type="match status" value="1"/>
</dbReference>
<dbReference type="GO" id="GO:0005953">
    <property type="term" value="C:CAAX-protein geranylgeranyltransferase complex"/>
    <property type="evidence" value="ECO:0007669"/>
    <property type="project" value="InterPro"/>
</dbReference>
<evidence type="ECO:0000256" key="4">
    <source>
        <dbReference type="ARBA" id="ARBA00012700"/>
    </source>
</evidence>
<gene>
    <name evidence="14" type="ORF">CYNAS_LOCUS20159</name>
</gene>
<organism evidence="14 15">
    <name type="scientific">Cylicocyclus nassatus</name>
    <name type="common">Nematode worm</name>
    <dbReference type="NCBI Taxonomy" id="53992"/>
    <lineage>
        <taxon>Eukaryota</taxon>
        <taxon>Metazoa</taxon>
        <taxon>Ecdysozoa</taxon>
        <taxon>Nematoda</taxon>
        <taxon>Chromadorea</taxon>
        <taxon>Rhabditida</taxon>
        <taxon>Rhabditina</taxon>
        <taxon>Rhabditomorpha</taxon>
        <taxon>Strongyloidea</taxon>
        <taxon>Strongylidae</taxon>
        <taxon>Cylicocyclus</taxon>
    </lineage>
</organism>
<keyword evidence="6" id="KW-0637">Prenyltransferase</keyword>
<evidence type="ECO:0000259" key="13">
    <source>
        <dbReference type="Pfam" id="PF00432"/>
    </source>
</evidence>
<dbReference type="GO" id="GO:0004662">
    <property type="term" value="F:CAAX-protein geranylgeranyltransferase activity"/>
    <property type="evidence" value="ECO:0007669"/>
    <property type="project" value="UniProtKB-EC"/>
</dbReference>
<dbReference type="EMBL" id="CATQJL010000316">
    <property type="protein sequence ID" value="CAJ0608176.1"/>
    <property type="molecule type" value="Genomic_DNA"/>
</dbReference>
<dbReference type="Proteomes" id="UP001176961">
    <property type="component" value="Unassembled WGS sequence"/>
</dbReference>
<keyword evidence="9" id="KW-0677">Repeat</keyword>
<evidence type="ECO:0000256" key="7">
    <source>
        <dbReference type="ARBA" id="ARBA00022679"/>
    </source>
</evidence>
<comment type="cofactor">
    <cofactor evidence="2">
        <name>Zn(2+)</name>
        <dbReference type="ChEBI" id="CHEBI:29105"/>
    </cofactor>
</comment>
<evidence type="ECO:0000256" key="8">
    <source>
        <dbReference type="ARBA" id="ARBA00022723"/>
    </source>
</evidence>
<evidence type="ECO:0000256" key="6">
    <source>
        <dbReference type="ARBA" id="ARBA00022602"/>
    </source>
</evidence>
<dbReference type="InterPro" id="IPR001330">
    <property type="entry name" value="Prenyltrans"/>
</dbReference>
<dbReference type="AlphaFoldDB" id="A0AA36HCE2"/>
<name>A0AA36HCE2_CYLNA</name>
<dbReference type="GO" id="GO:0046872">
    <property type="term" value="F:metal ion binding"/>
    <property type="evidence" value="ECO:0007669"/>
    <property type="project" value="UniProtKB-KW"/>
</dbReference>
<dbReference type="InterPro" id="IPR008930">
    <property type="entry name" value="Terpenoid_cyclase/PrenylTrfase"/>
</dbReference>
<keyword evidence="11" id="KW-0460">Magnesium</keyword>
<keyword evidence="7" id="KW-0808">Transferase</keyword>